<comment type="caution">
    <text evidence="4">The sequence shown here is derived from an EMBL/GenBank/DDBJ whole genome shotgun (WGS) entry which is preliminary data.</text>
</comment>
<dbReference type="SUPFAM" id="SSF49764">
    <property type="entry name" value="HSP20-like chaperones"/>
    <property type="match status" value="1"/>
</dbReference>
<dbReference type="Pfam" id="PF00011">
    <property type="entry name" value="HSP20"/>
    <property type="match status" value="1"/>
</dbReference>
<dbReference type="Proteomes" id="UP000179001">
    <property type="component" value="Unassembled WGS sequence"/>
</dbReference>
<gene>
    <name evidence="4" type="ORF">A2478_01530</name>
</gene>
<comment type="similarity">
    <text evidence="1 2">Belongs to the small heat shock protein (HSP20) family.</text>
</comment>
<dbReference type="AlphaFoldDB" id="A0A1F5T306"/>
<dbReference type="CDD" id="cd06464">
    <property type="entry name" value="ACD_sHsps-like"/>
    <property type="match status" value="1"/>
</dbReference>
<feature type="domain" description="SHSP" evidence="3">
    <location>
        <begin position="60"/>
        <end position="174"/>
    </location>
</feature>
<dbReference type="PROSITE" id="PS01031">
    <property type="entry name" value="SHSP"/>
    <property type="match status" value="1"/>
</dbReference>
<dbReference type="InterPro" id="IPR002068">
    <property type="entry name" value="A-crystallin/Hsp20_dom"/>
</dbReference>
<organism evidence="4 5">
    <name type="scientific">Candidatus Falkowbacteria bacterium RIFOXYC2_FULL_36_12</name>
    <dbReference type="NCBI Taxonomy" id="1798002"/>
    <lineage>
        <taxon>Bacteria</taxon>
        <taxon>Candidatus Falkowiibacteriota</taxon>
    </lineage>
</organism>
<dbReference type="PANTHER" id="PTHR11527">
    <property type="entry name" value="HEAT-SHOCK PROTEIN 20 FAMILY MEMBER"/>
    <property type="match status" value="1"/>
</dbReference>
<sequence length="174" mass="20211">MKKRKIQIEPELWQQHLSELNAEDSADNFFIKQIKYPSKSKFLEPEHDYFVSPFLSDEIEAENEGQLALDVYEKDEQIVIVATMAGANLDDLEVLLEGDVLTIKGERKNEETKSECDYFYKECYWGKFSRSIILPTEVNADDIDAKYKNGILIIKLKKIIKNISVKIKVDEIEE</sequence>
<dbReference type="EMBL" id="MFGJ01000001">
    <property type="protein sequence ID" value="OGF33364.1"/>
    <property type="molecule type" value="Genomic_DNA"/>
</dbReference>
<dbReference type="InterPro" id="IPR031107">
    <property type="entry name" value="Small_HSP"/>
</dbReference>
<dbReference type="InterPro" id="IPR008978">
    <property type="entry name" value="HSP20-like_chaperone"/>
</dbReference>
<name>A0A1F5T306_9BACT</name>
<evidence type="ECO:0000259" key="3">
    <source>
        <dbReference type="PROSITE" id="PS01031"/>
    </source>
</evidence>
<dbReference type="Gene3D" id="2.60.40.790">
    <property type="match status" value="1"/>
</dbReference>
<evidence type="ECO:0000256" key="2">
    <source>
        <dbReference type="RuleBase" id="RU003616"/>
    </source>
</evidence>
<evidence type="ECO:0000256" key="1">
    <source>
        <dbReference type="PROSITE-ProRule" id="PRU00285"/>
    </source>
</evidence>
<reference evidence="4 5" key="1">
    <citation type="journal article" date="2016" name="Nat. Commun.">
        <title>Thousands of microbial genomes shed light on interconnected biogeochemical processes in an aquifer system.</title>
        <authorList>
            <person name="Anantharaman K."/>
            <person name="Brown C.T."/>
            <person name="Hug L.A."/>
            <person name="Sharon I."/>
            <person name="Castelle C.J."/>
            <person name="Probst A.J."/>
            <person name="Thomas B.C."/>
            <person name="Singh A."/>
            <person name="Wilkins M.J."/>
            <person name="Karaoz U."/>
            <person name="Brodie E.L."/>
            <person name="Williams K.H."/>
            <person name="Hubbard S.S."/>
            <person name="Banfield J.F."/>
        </authorList>
    </citation>
    <scope>NUCLEOTIDE SEQUENCE [LARGE SCALE GENOMIC DNA]</scope>
</reference>
<evidence type="ECO:0000313" key="4">
    <source>
        <dbReference type="EMBL" id="OGF33364.1"/>
    </source>
</evidence>
<protein>
    <recommendedName>
        <fullName evidence="3">SHSP domain-containing protein</fullName>
    </recommendedName>
</protein>
<evidence type="ECO:0000313" key="5">
    <source>
        <dbReference type="Proteomes" id="UP000179001"/>
    </source>
</evidence>
<dbReference type="STRING" id="1798002.A2478_01530"/>
<accession>A0A1F5T306</accession>
<proteinExistence type="inferred from homology"/>